<organism evidence="4 5">
    <name type="scientific">Anaerocolumna aminovalerica</name>
    <dbReference type="NCBI Taxonomy" id="1527"/>
    <lineage>
        <taxon>Bacteria</taxon>
        <taxon>Bacillati</taxon>
        <taxon>Bacillota</taxon>
        <taxon>Clostridia</taxon>
        <taxon>Lachnospirales</taxon>
        <taxon>Lachnospiraceae</taxon>
        <taxon>Anaerocolumna</taxon>
    </lineage>
</organism>
<dbReference type="SUPFAM" id="SSF50249">
    <property type="entry name" value="Nucleic acid-binding proteins"/>
    <property type="match status" value="1"/>
</dbReference>
<proteinExistence type="predicted"/>
<name>A0A1I5IXZ3_9FIRM</name>
<dbReference type="Gene3D" id="2.40.50.140">
    <property type="entry name" value="Nucleic acid-binding proteins"/>
    <property type="match status" value="1"/>
</dbReference>
<dbReference type="InterPro" id="IPR011129">
    <property type="entry name" value="CSD"/>
</dbReference>
<dbReference type="GO" id="GO:0003676">
    <property type="term" value="F:nucleic acid binding"/>
    <property type="evidence" value="ECO:0007669"/>
    <property type="project" value="InterPro"/>
</dbReference>
<keyword evidence="2" id="KW-0963">Cytoplasm</keyword>
<dbReference type="InterPro" id="IPR002059">
    <property type="entry name" value="CSP_DNA-bd"/>
</dbReference>
<dbReference type="RefSeq" id="WP_170848088.1">
    <property type="nucleotide sequence ID" value="NZ_BAABFM010000011.1"/>
</dbReference>
<dbReference type="PROSITE" id="PS51857">
    <property type="entry name" value="CSD_2"/>
    <property type="match status" value="1"/>
</dbReference>
<dbReference type="SMART" id="SM00357">
    <property type="entry name" value="CSP"/>
    <property type="match status" value="1"/>
</dbReference>
<sequence length="72" mass="8162">MESKHGTIVTMKKEKGYGFIKPDEDEHSKDNLFFHATDVLSPAFKELKIGDRVEYLEKETEKGKSAYGVAVI</sequence>
<protein>
    <submittedName>
        <fullName evidence="4">Cold shock protein (Beta-ribbon, CspA family)</fullName>
    </submittedName>
</protein>
<gene>
    <name evidence="4" type="ORF">SAMN04489757_15711</name>
</gene>
<dbReference type="GO" id="GO:0005737">
    <property type="term" value="C:cytoplasm"/>
    <property type="evidence" value="ECO:0007669"/>
    <property type="project" value="UniProtKB-SubCell"/>
</dbReference>
<evidence type="ECO:0000313" key="5">
    <source>
        <dbReference type="Proteomes" id="UP000198806"/>
    </source>
</evidence>
<dbReference type="InterPro" id="IPR012156">
    <property type="entry name" value="Cold_shock_CspA"/>
</dbReference>
<dbReference type="EMBL" id="FOWD01000057">
    <property type="protein sequence ID" value="SFO65444.1"/>
    <property type="molecule type" value="Genomic_DNA"/>
</dbReference>
<dbReference type="PIRSF" id="PIRSF002599">
    <property type="entry name" value="Cold_shock_A"/>
    <property type="match status" value="1"/>
</dbReference>
<evidence type="ECO:0000259" key="3">
    <source>
        <dbReference type="PROSITE" id="PS51857"/>
    </source>
</evidence>
<evidence type="ECO:0000256" key="1">
    <source>
        <dbReference type="ARBA" id="ARBA00004496"/>
    </source>
</evidence>
<keyword evidence="5" id="KW-1185">Reference proteome</keyword>
<dbReference type="Proteomes" id="UP000198806">
    <property type="component" value="Unassembled WGS sequence"/>
</dbReference>
<reference evidence="4 5" key="1">
    <citation type="submission" date="2016-10" db="EMBL/GenBank/DDBJ databases">
        <authorList>
            <person name="de Groot N.N."/>
        </authorList>
    </citation>
    <scope>NUCLEOTIDE SEQUENCE [LARGE SCALE GENOMIC DNA]</scope>
    <source>
        <strain evidence="4 5">DSM 1283</strain>
    </source>
</reference>
<dbReference type="AlphaFoldDB" id="A0A1I5IXZ3"/>
<accession>A0A1I5IXZ3</accession>
<feature type="domain" description="CSD" evidence="3">
    <location>
        <begin position="3"/>
        <end position="71"/>
    </location>
</feature>
<dbReference type="Pfam" id="PF00313">
    <property type="entry name" value="CSD"/>
    <property type="match status" value="1"/>
</dbReference>
<dbReference type="STRING" id="1527.SAMN04489757_15711"/>
<comment type="subcellular location">
    <subcellularLocation>
        <location evidence="1">Cytoplasm</location>
    </subcellularLocation>
</comment>
<evidence type="ECO:0000256" key="2">
    <source>
        <dbReference type="ARBA" id="ARBA00022490"/>
    </source>
</evidence>
<dbReference type="InterPro" id="IPR012340">
    <property type="entry name" value="NA-bd_OB-fold"/>
</dbReference>
<evidence type="ECO:0000313" key="4">
    <source>
        <dbReference type="EMBL" id="SFO65444.1"/>
    </source>
</evidence>